<dbReference type="PANTHER" id="PTHR39183:SF1">
    <property type="entry name" value="SPORE COAT PROTEIN F-LIKE PROTEIN YHCQ"/>
    <property type="match status" value="1"/>
</dbReference>
<evidence type="ECO:0000313" key="5">
    <source>
        <dbReference type="Proteomes" id="UP000031972"/>
    </source>
</evidence>
<keyword evidence="5" id="KW-1185">Reference proteome</keyword>
<gene>
    <name evidence="4" type="ORF">KR50_10260</name>
</gene>
<keyword evidence="1" id="KW-0749">Sporulation</keyword>
<evidence type="ECO:0008006" key="6">
    <source>
        <dbReference type="Google" id="ProtNLM"/>
    </source>
</evidence>
<dbReference type="PANTHER" id="PTHR39183">
    <property type="entry name" value="SPORE COAT PROTEIN F-LIKE PROTEIN YHCQ"/>
    <property type="match status" value="1"/>
</dbReference>
<dbReference type="GO" id="GO:0030435">
    <property type="term" value="P:sporulation resulting in formation of a cellular spore"/>
    <property type="evidence" value="ECO:0007669"/>
    <property type="project" value="UniProtKB-KW"/>
</dbReference>
<dbReference type="Gene3D" id="1.20.1260.10">
    <property type="match status" value="1"/>
</dbReference>
<organism evidence="4 5">
    <name type="scientific">Jeotgalibacillus campisalis</name>
    <dbReference type="NCBI Taxonomy" id="220754"/>
    <lineage>
        <taxon>Bacteria</taxon>
        <taxon>Bacillati</taxon>
        <taxon>Bacillota</taxon>
        <taxon>Bacilli</taxon>
        <taxon>Bacillales</taxon>
        <taxon>Caryophanaceae</taxon>
        <taxon>Jeotgalibacillus</taxon>
    </lineage>
</organism>
<evidence type="ECO:0000256" key="2">
    <source>
        <dbReference type="ARBA" id="ARBA00024325"/>
    </source>
</evidence>
<reference evidence="4 5" key="1">
    <citation type="submission" date="2015-01" db="EMBL/GenBank/DDBJ databases">
        <title>Jeotgalibacillus campisalis genome sequencing.</title>
        <authorList>
            <person name="Goh K.M."/>
            <person name="Chan K.-G."/>
            <person name="Yaakop A.S."/>
            <person name="Ee R."/>
            <person name="Gan H.M."/>
            <person name="Chan C.S."/>
        </authorList>
    </citation>
    <scope>NUCLEOTIDE SEQUENCE [LARGE SCALE GENOMIC DNA]</scope>
    <source>
        <strain evidence="4 5">SF-57</strain>
    </source>
</reference>
<dbReference type="OrthoDB" id="1930261at2"/>
<dbReference type="EMBL" id="JXRR01000008">
    <property type="protein sequence ID" value="KIL51145.1"/>
    <property type="molecule type" value="Genomic_DNA"/>
</dbReference>
<dbReference type="Proteomes" id="UP000031972">
    <property type="component" value="Unassembled WGS sequence"/>
</dbReference>
<dbReference type="InterPro" id="IPR012347">
    <property type="entry name" value="Ferritin-like"/>
</dbReference>
<dbReference type="RefSeq" id="WP_041055550.1">
    <property type="nucleotide sequence ID" value="NZ_JXRR01000008.1"/>
</dbReference>
<accession>A0A0C2RLM2</accession>
<proteinExistence type="inferred from homology"/>
<comment type="subcellular location">
    <subcellularLocation>
        <location evidence="2">Spore coat</location>
    </subcellularLocation>
</comment>
<evidence type="ECO:0000256" key="1">
    <source>
        <dbReference type="ARBA" id="ARBA00022969"/>
    </source>
</evidence>
<sequence>MNSLFEKLSGMSPMTDQVIASDMLIAAKTGVKTYALAITETASPVIRAILSKQLEEEIAFHYELTNYMIDSGYYYPHNTSAQFKTDQKMMDAALEIGYKQDSAHGS</sequence>
<evidence type="ECO:0000313" key="4">
    <source>
        <dbReference type="EMBL" id="KIL51145.1"/>
    </source>
</evidence>
<comment type="caution">
    <text evidence="4">The sequence shown here is derived from an EMBL/GenBank/DDBJ whole genome shotgun (WGS) entry which is preliminary data.</text>
</comment>
<dbReference type="AlphaFoldDB" id="A0A0C2RLM2"/>
<protein>
    <recommendedName>
        <fullName evidence="6">Spore coat protein</fullName>
    </recommendedName>
</protein>
<comment type="similarity">
    <text evidence="3">Belongs to the CotF family.</text>
</comment>
<dbReference type="Pfam" id="PF07875">
    <property type="entry name" value="Coat_F"/>
    <property type="match status" value="1"/>
</dbReference>
<dbReference type="InterPro" id="IPR012851">
    <property type="entry name" value="Spore_coat_CotF-like"/>
</dbReference>
<evidence type="ECO:0000256" key="3">
    <source>
        <dbReference type="ARBA" id="ARBA00024344"/>
    </source>
</evidence>
<dbReference type="PATRIC" id="fig|220754.4.peg.1045"/>
<name>A0A0C2RLM2_9BACL</name>